<evidence type="ECO:0008006" key="19">
    <source>
        <dbReference type="Google" id="ProtNLM"/>
    </source>
</evidence>
<evidence type="ECO:0000256" key="13">
    <source>
        <dbReference type="PROSITE-ProRule" id="PRU10144"/>
    </source>
</evidence>
<dbReference type="EMBL" id="SHNO01000001">
    <property type="protein sequence ID" value="MCX2978519.1"/>
    <property type="molecule type" value="Genomic_DNA"/>
</dbReference>
<reference evidence="17" key="1">
    <citation type="submission" date="2019-02" db="EMBL/GenBank/DDBJ databases">
        <authorList>
            <person name="Li S.-H."/>
        </authorList>
    </citation>
    <scope>NUCLEOTIDE SEQUENCE</scope>
    <source>
        <strain evidence="17">IMCC11814</strain>
    </source>
</reference>
<keyword evidence="18" id="KW-1185">Reference proteome</keyword>
<dbReference type="SUPFAM" id="SSF56935">
    <property type="entry name" value="Porins"/>
    <property type="match status" value="1"/>
</dbReference>
<evidence type="ECO:0000256" key="2">
    <source>
        <dbReference type="ARBA" id="ARBA00022448"/>
    </source>
</evidence>
<keyword evidence="10 12" id="KW-0472">Membrane</keyword>
<comment type="caution">
    <text evidence="17">The sequence shown here is derived from an EMBL/GenBank/DDBJ whole genome shotgun (WGS) entry which is preliminary data.</text>
</comment>
<comment type="similarity">
    <text evidence="12 14">Belongs to the TonB-dependent receptor family.</text>
</comment>
<dbReference type="InterPro" id="IPR039426">
    <property type="entry name" value="TonB-dep_rcpt-like"/>
</dbReference>
<gene>
    <name evidence="17" type="ORF">EYC82_14225</name>
</gene>
<keyword evidence="9 14" id="KW-0798">TonB box</keyword>
<dbReference type="PROSITE" id="PS01156">
    <property type="entry name" value="TONB_DEPENDENT_REC_2"/>
    <property type="match status" value="1"/>
</dbReference>
<dbReference type="InterPro" id="IPR010917">
    <property type="entry name" value="TonB_rcpt_CS"/>
</dbReference>
<feature type="domain" description="TonB-dependent receptor-like beta-barrel" evidence="15">
    <location>
        <begin position="248"/>
        <end position="686"/>
    </location>
</feature>
<evidence type="ECO:0000256" key="6">
    <source>
        <dbReference type="ARBA" id="ARBA00022729"/>
    </source>
</evidence>
<protein>
    <recommendedName>
        <fullName evidence="19">TonB-dependent receptor</fullName>
    </recommendedName>
</protein>
<evidence type="ECO:0000256" key="3">
    <source>
        <dbReference type="ARBA" id="ARBA00022452"/>
    </source>
</evidence>
<dbReference type="Proteomes" id="UP001143304">
    <property type="component" value="Unassembled WGS sequence"/>
</dbReference>
<keyword evidence="11 12" id="KW-0998">Cell outer membrane</keyword>
<evidence type="ECO:0000256" key="9">
    <source>
        <dbReference type="ARBA" id="ARBA00023077"/>
    </source>
</evidence>
<evidence type="ECO:0000256" key="12">
    <source>
        <dbReference type="PROSITE-ProRule" id="PRU01360"/>
    </source>
</evidence>
<keyword evidence="8" id="KW-0406">Ion transport</keyword>
<keyword evidence="3 12" id="KW-1134">Transmembrane beta strand</keyword>
<evidence type="ECO:0000256" key="1">
    <source>
        <dbReference type="ARBA" id="ARBA00004571"/>
    </source>
</evidence>
<dbReference type="Gene3D" id="2.40.170.20">
    <property type="entry name" value="TonB-dependent receptor, beta-barrel domain"/>
    <property type="match status" value="1"/>
</dbReference>
<dbReference type="Pfam" id="PF00593">
    <property type="entry name" value="TonB_dep_Rec_b-barrel"/>
    <property type="match status" value="1"/>
</dbReference>
<keyword evidence="6" id="KW-0732">Signal</keyword>
<evidence type="ECO:0000256" key="5">
    <source>
        <dbReference type="ARBA" id="ARBA00022692"/>
    </source>
</evidence>
<evidence type="ECO:0000256" key="10">
    <source>
        <dbReference type="ARBA" id="ARBA00023136"/>
    </source>
</evidence>
<evidence type="ECO:0000256" key="14">
    <source>
        <dbReference type="RuleBase" id="RU003357"/>
    </source>
</evidence>
<name>A0ABT3T8B3_9GAMM</name>
<evidence type="ECO:0000256" key="8">
    <source>
        <dbReference type="ARBA" id="ARBA00023065"/>
    </source>
</evidence>
<evidence type="ECO:0000313" key="17">
    <source>
        <dbReference type="EMBL" id="MCX2978519.1"/>
    </source>
</evidence>
<keyword evidence="2 12" id="KW-0813">Transport</keyword>
<evidence type="ECO:0000256" key="4">
    <source>
        <dbReference type="ARBA" id="ARBA00022496"/>
    </source>
</evidence>
<keyword evidence="7" id="KW-0408">Iron</keyword>
<feature type="short sequence motif" description="TonB C-terminal box" evidence="13">
    <location>
        <begin position="726"/>
        <end position="743"/>
    </location>
</feature>
<evidence type="ECO:0000313" key="18">
    <source>
        <dbReference type="Proteomes" id="UP001143304"/>
    </source>
</evidence>
<dbReference type="InterPro" id="IPR012910">
    <property type="entry name" value="Plug_dom"/>
</dbReference>
<keyword evidence="5 12" id="KW-0812">Transmembrane</keyword>
<evidence type="ECO:0000259" key="15">
    <source>
        <dbReference type="Pfam" id="PF00593"/>
    </source>
</evidence>
<accession>A0ABT3T8B3</accession>
<sequence>MYKPIAGLIVATILVEPNSALAQQQVLEEVFVSARKVEETSQTVPISMSVLTEEKIQSINAFDFTDIDRIVPSLQLGANSPASATLKIRNVGPDFFALAFPAAVAVYVDGVPQAQPGSVFSTMLDIQRIEVLNGPQGTLYGKNAPAGLISIYTNNPTMNEFGGYITSSYSSWDTSNNMAALNIPLVEDQLAFRLAGMYARSDGYMDNAVPGVNEANGKDHKGFRAKLLWQPTNNMDFLLSYYHANLTTDDNGQSYQGPVPDERGLSDYTSQYDDYKVYKGIPSFSDTKVDDINFNWQWALDDLQITLLGQYQDLDIFQQQDNSNWRVVPGPEVTRDYLEFDPVAYSFEFQAAGNIGDDIDYLFGTIYSKDDTKTVNFIQNINVDGTAETEATGIYTNWTYRFNDKWDSSLGARYSNVDYKATVFGFIPGLGELNTNYDQNYSDPSYSFKVRHYPLPDVLLYGAIDTAFRSGGLNVLAPLAGQLSEIFPQPPVSGNLLTIANDYLEFGQEDSIAYEIGMKSTFLEQRLRWNVALFYQNYNDHQYRTSPSDSAVTTVLSGPLSNLAVNVEDLDVYGFETEIDYLINDNWSMFATAAYSKPEIQEYTKRMCEEGEATPGTLVCPGKKGQQLNDEPVLHALSQLRYTQPIPGTSWNFSGQVTAEYYDKPNQTVNTPNVEDVLIFDMTLGIEENSGVWSAKIWSKNLLDKTIILEESVEENIITGDLIGYSSYPQAPRSFGITVNYRF</sequence>
<dbReference type="PROSITE" id="PS52016">
    <property type="entry name" value="TONB_DEPENDENT_REC_3"/>
    <property type="match status" value="1"/>
</dbReference>
<dbReference type="Pfam" id="PF07715">
    <property type="entry name" value="Plug"/>
    <property type="match status" value="1"/>
</dbReference>
<feature type="domain" description="TonB-dependent receptor plug" evidence="16">
    <location>
        <begin position="42"/>
        <end position="147"/>
    </location>
</feature>
<comment type="subcellular location">
    <subcellularLocation>
        <location evidence="1 12">Cell outer membrane</location>
        <topology evidence="1 12">Multi-pass membrane protein</topology>
    </subcellularLocation>
</comment>
<dbReference type="InterPro" id="IPR036942">
    <property type="entry name" value="Beta-barrel_TonB_sf"/>
</dbReference>
<evidence type="ECO:0000259" key="16">
    <source>
        <dbReference type="Pfam" id="PF07715"/>
    </source>
</evidence>
<evidence type="ECO:0000256" key="7">
    <source>
        <dbReference type="ARBA" id="ARBA00023004"/>
    </source>
</evidence>
<keyword evidence="4" id="KW-0410">Iron transport</keyword>
<dbReference type="InterPro" id="IPR000531">
    <property type="entry name" value="Beta-barrel_TonB"/>
</dbReference>
<dbReference type="RefSeq" id="WP_279250215.1">
    <property type="nucleotide sequence ID" value="NZ_SHNO01000001.1"/>
</dbReference>
<organism evidence="17 18">
    <name type="scientific">Candidatus Marimicrobium litorale</name>
    <dbReference type="NCBI Taxonomy" id="2518991"/>
    <lineage>
        <taxon>Bacteria</taxon>
        <taxon>Pseudomonadati</taxon>
        <taxon>Pseudomonadota</taxon>
        <taxon>Gammaproteobacteria</taxon>
        <taxon>Cellvibrionales</taxon>
        <taxon>Halieaceae</taxon>
        <taxon>Marimicrobium</taxon>
    </lineage>
</organism>
<evidence type="ECO:0000256" key="11">
    <source>
        <dbReference type="ARBA" id="ARBA00023237"/>
    </source>
</evidence>
<proteinExistence type="inferred from homology"/>
<dbReference type="PANTHER" id="PTHR32552:SF81">
    <property type="entry name" value="TONB-DEPENDENT OUTER MEMBRANE RECEPTOR"/>
    <property type="match status" value="1"/>
</dbReference>
<dbReference type="PANTHER" id="PTHR32552">
    <property type="entry name" value="FERRICHROME IRON RECEPTOR-RELATED"/>
    <property type="match status" value="1"/>
</dbReference>